<dbReference type="PANTHER" id="PTHR33116:SF86">
    <property type="entry name" value="REVERSE TRANSCRIPTASE DOMAIN-CONTAINING PROTEIN"/>
    <property type="match status" value="1"/>
</dbReference>
<dbReference type="Proteomes" id="UP001497516">
    <property type="component" value="Chromosome 8"/>
</dbReference>
<evidence type="ECO:0000313" key="2">
    <source>
        <dbReference type="Proteomes" id="UP001497516"/>
    </source>
</evidence>
<evidence type="ECO:0000313" key="1">
    <source>
        <dbReference type="EMBL" id="CAL1408857.1"/>
    </source>
</evidence>
<dbReference type="AlphaFoldDB" id="A0AAV2GEQ9"/>
<gene>
    <name evidence="1" type="ORF">LTRI10_LOCUS48418</name>
</gene>
<sequence>MISYEKSEVTLGASVKPHQSLQVSSILNMKTVEKHDKYLGLATVAGRPKKELFSTIKERVRKKLSGWKERNMSAAAREVLIKSVAQAQLTYAMSVFRVLEGVIDEVHGMIMRFWWGQKGTEKRIPWLAREKLVCPKAEGGIGFRDLRGFNTALLALLL</sequence>
<name>A0AAV2GEQ9_9ROSI</name>
<accession>A0AAV2GEQ9</accession>
<dbReference type="PANTHER" id="PTHR33116">
    <property type="entry name" value="REVERSE TRANSCRIPTASE ZINC-BINDING DOMAIN-CONTAINING PROTEIN-RELATED-RELATED"/>
    <property type="match status" value="1"/>
</dbReference>
<proteinExistence type="predicted"/>
<evidence type="ECO:0008006" key="3">
    <source>
        <dbReference type="Google" id="ProtNLM"/>
    </source>
</evidence>
<reference evidence="1 2" key="1">
    <citation type="submission" date="2024-04" db="EMBL/GenBank/DDBJ databases">
        <authorList>
            <person name="Fracassetti M."/>
        </authorList>
    </citation>
    <scope>NUCLEOTIDE SEQUENCE [LARGE SCALE GENOMIC DNA]</scope>
</reference>
<dbReference type="EMBL" id="OZ034821">
    <property type="protein sequence ID" value="CAL1408857.1"/>
    <property type="molecule type" value="Genomic_DNA"/>
</dbReference>
<organism evidence="1 2">
    <name type="scientific">Linum trigynum</name>
    <dbReference type="NCBI Taxonomy" id="586398"/>
    <lineage>
        <taxon>Eukaryota</taxon>
        <taxon>Viridiplantae</taxon>
        <taxon>Streptophyta</taxon>
        <taxon>Embryophyta</taxon>
        <taxon>Tracheophyta</taxon>
        <taxon>Spermatophyta</taxon>
        <taxon>Magnoliopsida</taxon>
        <taxon>eudicotyledons</taxon>
        <taxon>Gunneridae</taxon>
        <taxon>Pentapetalae</taxon>
        <taxon>rosids</taxon>
        <taxon>fabids</taxon>
        <taxon>Malpighiales</taxon>
        <taxon>Linaceae</taxon>
        <taxon>Linum</taxon>
    </lineage>
</organism>
<protein>
    <recommendedName>
        <fullName evidence="3">Reverse transcriptase</fullName>
    </recommendedName>
</protein>
<keyword evidence="2" id="KW-1185">Reference proteome</keyword>